<dbReference type="InterPro" id="IPR010941">
    <property type="entry name" value="PhaC_N"/>
</dbReference>
<proteinExistence type="predicted"/>
<dbReference type="InterPro" id="IPR051321">
    <property type="entry name" value="PHA/PHB_synthase"/>
</dbReference>
<dbReference type="Proteomes" id="UP000726105">
    <property type="component" value="Unassembled WGS sequence"/>
</dbReference>
<sequence>MPPTVTVDPAEGTDDLAVPLDHLLVEAALGPLRRFAPDLSTARLLGTLASRPVSTGRRVGALAADLAAIVAGKSTVAPDRRDRRFADEAWAKNPLLRRLVQSYLASGATAAQLVSDAGLGWRDAQRVEFLLDNLTEALSPSNLPLVNPASAKAAIDTGGANFARGMSAFAKDMSAKPRVPQMVDSSGFELGRNIAVSPGAVIARTEVFELIRYQPSTPTVHEVPLLIVPPTINKFYAMDLAPGRSLVEFLVGQGQQVFIISWRNPLAHHADWDSDTYAAEIIKAMDITAKAAGVETVALTGICSGGILSSLAVAHLAATDRLDRLAAFSLFVTVLDQEHAGMPAALAGPRTTDLAKRASRQRGFIDGRDLAEAFAWLRPGDLVWNYWVNNYLLGRRPPAFDILFWNADTVRMPAGLHADFIDIAMENRLVHAGTQTTLGTPVDLGEITTDAYVVAGIADHITPWQNCYQSTQLLGGDTRFILSTSGHIAALVNPPNNPKASYRDGSTSYTDANEWLENAEQHAGAWWPDYAAWLAARSGALVKAPTRLDGGGTSVLAQAPGTYVLEP</sequence>
<dbReference type="EMBL" id="JADJIB010000001">
    <property type="protein sequence ID" value="MBK7272116.1"/>
    <property type="molecule type" value="Genomic_DNA"/>
</dbReference>
<dbReference type="Gene3D" id="3.40.50.1820">
    <property type="entry name" value="alpha/beta hydrolase"/>
    <property type="match status" value="1"/>
</dbReference>
<feature type="domain" description="Poly-beta-hydroxybutyrate polymerase N-terminal" evidence="3">
    <location>
        <begin position="81"/>
        <end position="250"/>
    </location>
</feature>
<evidence type="ECO:0000256" key="1">
    <source>
        <dbReference type="ARBA" id="ARBA00022679"/>
    </source>
</evidence>
<keyword evidence="2" id="KW-0012">Acyltransferase</keyword>
<keyword evidence="4" id="KW-0378">Hydrolase</keyword>
<protein>
    <submittedName>
        <fullName evidence="4">Alpha/beta fold hydrolase</fullName>
    </submittedName>
</protein>
<gene>
    <name evidence="4" type="ORF">IPI13_02810</name>
</gene>
<dbReference type="PANTHER" id="PTHR36837">
    <property type="entry name" value="POLY(3-HYDROXYALKANOATE) POLYMERASE SUBUNIT PHAC"/>
    <property type="match status" value="1"/>
</dbReference>
<dbReference type="InterPro" id="IPR029058">
    <property type="entry name" value="AB_hydrolase_fold"/>
</dbReference>
<dbReference type="SUPFAM" id="SSF53474">
    <property type="entry name" value="alpha/beta-Hydrolases"/>
    <property type="match status" value="1"/>
</dbReference>
<evidence type="ECO:0000259" key="3">
    <source>
        <dbReference type="Pfam" id="PF07167"/>
    </source>
</evidence>
<name>A0A935IJ37_9MICO</name>
<evidence type="ECO:0000256" key="2">
    <source>
        <dbReference type="ARBA" id="ARBA00023315"/>
    </source>
</evidence>
<dbReference type="GO" id="GO:0016787">
    <property type="term" value="F:hydrolase activity"/>
    <property type="evidence" value="ECO:0007669"/>
    <property type="project" value="UniProtKB-KW"/>
</dbReference>
<dbReference type="GO" id="GO:0042619">
    <property type="term" value="P:poly-hydroxybutyrate biosynthetic process"/>
    <property type="evidence" value="ECO:0007669"/>
    <property type="project" value="InterPro"/>
</dbReference>
<evidence type="ECO:0000313" key="5">
    <source>
        <dbReference type="Proteomes" id="UP000726105"/>
    </source>
</evidence>
<reference evidence="4 5" key="1">
    <citation type="submission" date="2020-10" db="EMBL/GenBank/DDBJ databases">
        <title>Connecting structure to function with the recovery of over 1000 high-quality activated sludge metagenome-assembled genomes encoding full-length rRNA genes using long-read sequencing.</title>
        <authorList>
            <person name="Singleton C.M."/>
            <person name="Petriglieri F."/>
            <person name="Kristensen J.M."/>
            <person name="Kirkegaard R.H."/>
            <person name="Michaelsen T.Y."/>
            <person name="Andersen M.H."/>
            <person name="Karst S.M."/>
            <person name="Dueholm M.S."/>
            <person name="Nielsen P.H."/>
            <person name="Albertsen M."/>
        </authorList>
    </citation>
    <scope>NUCLEOTIDE SEQUENCE [LARGE SCALE GENOMIC DNA]</scope>
    <source>
        <strain evidence="4">Ega_18-Q3-R5-49_MAXAC.001</strain>
    </source>
</reference>
<keyword evidence="1" id="KW-0808">Transferase</keyword>
<dbReference type="PANTHER" id="PTHR36837:SF5">
    <property type="entry name" value="POLY-3-HYDROXYBUTYRATE SYNTHASE"/>
    <property type="match status" value="1"/>
</dbReference>
<organism evidence="4 5">
    <name type="scientific">Candidatus Phosphoribacter hodrii</name>
    <dbReference type="NCBI Taxonomy" id="2953743"/>
    <lineage>
        <taxon>Bacteria</taxon>
        <taxon>Bacillati</taxon>
        <taxon>Actinomycetota</taxon>
        <taxon>Actinomycetes</taxon>
        <taxon>Micrococcales</taxon>
        <taxon>Dermatophilaceae</taxon>
        <taxon>Candidatus Phosphoribacter</taxon>
    </lineage>
</organism>
<dbReference type="Pfam" id="PF07167">
    <property type="entry name" value="PhaC_N"/>
    <property type="match status" value="1"/>
</dbReference>
<dbReference type="AlphaFoldDB" id="A0A935IJ37"/>
<dbReference type="GO" id="GO:0016746">
    <property type="term" value="F:acyltransferase activity"/>
    <property type="evidence" value="ECO:0007669"/>
    <property type="project" value="UniProtKB-KW"/>
</dbReference>
<accession>A0A935IJ37</accession>
<evidence type="ECO:0000313" key="4">
    <source>
        <dbReference type="EMBL" id="MBK7272116.1"/>
    </source>
</evidence>
<comment type="caution">
    <text evidence="4">The sequence shown here is derived from an EMBL/GenBank/DDBJ whole genome shotgun (WGS) entry which is preliminary data.</text>
</comment>